<dbReference type="PANTHER" id="PTHR44998:SF1">
    <property type="entry name" value="UDP-N-ACETYLGLUCOSAMINE--PEPTIDE N-ACETYLGLUCOSAMINYLTRANSFERASE 110 KDA SUBUNIT"/>
    <property type="match status" value="1"/>
</dbReference>
<organism evidence="10 11">
    <name type="scientific">Fluviicoccus keumensis</name>
    <dbReference type="NCBI Taxonomy" id="1435465"/>
    <lineage>
        <taxon>Bacteria</taxon>
        <taxon>Pseudomonadati</taxon>
        <taxon>Pseudomonadota</taxon>
        <taxon>Gammaproteobacteria</taxon>
        <taxon>Moraxellales</taxon>
        <taxon>Moraxellaceae</taxon>
        <taxon>Fluviicoccus</taxon>
    </lineage>
</organism>
<comment type="similarity">
    <text evidence="2">Belongs to the glycosyltransferase 41 family. O-GlcNAc transferase subfamily.</text>
</comment>
<dbReference type="GO" id="GO:0097363">
    <property type="term" value="F:protein O-acetylglucosaminyltransferase activity"/>
    <property type="evidence" value="ECO:0007669"/>
    <property type="project" value="UniProtKB-EC"/>
</dbReference>
<dbReference type="SMART" id="SM00028">
    <property type="entry name" value="TPR"/>
    <property type="match status" value="5"/>
</dbReference>
<evidence type="ECO:0000256" key="6">
    <source>
        <dbReference type="ARBA" id="ARBA00022737"/>
    </source>
</evidence>
<accession>A0A4Q7Z4L6</accession>
<dbReference type="EC" id="2.4.1.255" evidence="3"/>
<dbReference type="Gene3D" id="1.25.40.10">
    <property type="entry name" value="Tetratricopeptide repeat domain"/>
    <property type="match status" value="3"/>
</dbReference>
<keyword evidence="5 10" id="KW-0808">Transferase</keyword>
<comment type="pathway">
    <text evidence="1">Protein modification; protein glycosylation.</text>
</comment>
<dbReference type="GO" id="GO:0006493">
    <property type="term" value="P:protein O-linked glycosylation"/>
    <property type="evidence" value="ECO:0007669"/>
    <property type="project" value="TreeGrafter"/>
</dbReference>
<evidence type="ECO:0000256" key="1">
    <source>
        <dbReference type="ARBA" id="ARBA00004922"/>
    </source>
</evidence>
<dbReference type="Gene3D" id="3.40.50.11380">
    <property type="match status" value="1"/>
</dbReference>
<dbReference type="EMBL" id="SHKX01000012">
    <property type="protein sequence ID" value="RZU45247.1"/>
    <property type="molecule type" value="Genomic_DNA"/>
</dbReference>
<evidence type="ECO:0000256" key="2">
    <source>
        <dbReference type="ARBA" id="ARBA00005386"/>
    </source>
</evidence>
<keyword evidence="11" id="KW-1185">Reference proteome</keyword>
<sequence length="642" mass="71727">MLLIDPERRRRLALAFLANARSHYLTGHAAQAVSDYKAVLLALPDNPDALHGYGMALASLNRFDEARECFANLLRYQPDDADTLNNHALSLAKLGRHEAALADYARALQSDADRADICFNQGLSEIALDRTEAAVASFRQAVALRPGFIDALHNLGTLYILLWRHEEAAECFDQLVRHEPAYPYALGKLFYTRQFCCDWGRFDEDIRLLRAAVETGNPLITPFAYLAASSGAAHERRNAEITARRFPQTPIPAVRRPHHLNQRIRVAYLSADFHDHATSYLMAGMFEKHDRRRFEIFAISYGPDTGDIRQRIKEGFDHFLDVRLLTDAAVADLIAGLNIDIAVDLKGHTTHARPGILAYRPAPVQVNYMGYPGTTALPYLDYIVADAVVIPPDEQDAYTEKVVTLPDSYLATDDQREVSARRYTRQEMGLPEQGFVFCCFNNSGKLTPGMFALWMRLLLQVQGSVLWLMTCNAAATRNLQAEARRMGVDSGRLVFADVMPSAEHLARLALADLFLDTLPVNAHTTACDALWGGLPVLTCPGSTFAGRVASSLLHAAGLPELICRDLQEYETRALELAASPDRLAELRTRWQAQRLSCRLFDTRRFCRHLESAYETMMQRSLAGEMPQGFAVRPLPDQEPATP</sequence>
<evidence type="ECO:0000256" key="7">
    <source>
        <dbReference type="ARBA" id="ARBA00022803"/>
    </source>
</evidence>
<dbReference type="InterPro" id="IPR029489">
    <property type="entry name" value="OGT/SEC/SPY_C"/>
</dbReference>
<keyword evidence="6" id="KW-0677">Repeat</keyword>
<evidence type="ECO:0000256" key="5">
    <source>
        <dbReference type="ARBA" id="ARBA00022679"/>
    </source>
</evidence>
<reference evidence="10 11" key="1">
    <citation type="submission" date="2019-02" db="EMBL/GenBank/DDBJ databases">
        <title>Genomic Encyclopedia of Type Strains, Phase IV (KMG-IV): sequencing the most valuable type-strain genomes for metagenomic binning, comparative biology and taxonomic classification.</title>
        <authorList>
            <person name="Goeker M."/>
        </authorList>
    </citation>
    <scope>NUCLEOTIDE SEQUENCE [LARGE SCALE GENOMIC DNA]</scope>
    <source>
        <strain evidence="10 11">DSM 105135</strain>
    </source>
</reference>
<feature type="repeat" description="TPR" evidence="8">
    <location>
        <begin position="149"/>
        <end position="182"/>
    </location>
</feature>
<feature type="domain" description="O-GlcNAc transferase C-terminal" evidence="9">
    <location>
        <begin position="424"/>
        <end position="609"/>
    </location>
</feature>
<dbReference type="InterPro" id="IPR011990">
    <property type="entry name" value="TPR-like_helical_dom_sf"/>
</dbReference>
<dbReference type="InterPro" id="IPR019734">
    <property type="entry name" value="TPR_rpt"/>
</dbReference>
<feature type="domain" description="O-GlcNAc transferase C-terminal" evidence="9">
    <location>
        <begin position="259"/>
        <end position="415"/>
    </location>
</feature>
<gene>
    <name evidence="10" type="ORF">EV700_2065</name>
</gene>
<evidence type="ECO:0000256" key="8">
    <source>
        <dbReference type="PROSITE-ProRule" id="PRU00339"/>
    </source>
</evidence>
<protein>
    <recommendedName>
        <fullName evidence="3">protein O-GlcNAc transferase</fullName>
        <ecNumber evidence="3">2.4.1.255</ecNumber>
    </recommendedName>
</protein>
<dbReference type="PANTHER" id="PTHR44998">
    <property type="match status" value="1"/>
</dbReference>
<feature type="repeat" description="TPR" evidence="8">
    <location>
        <begin position="47"/>
        <end position="80"/>
    </location>
</feature>
<keyword evidence="4" id="KW-0328">Glycosyltransferase</keyword>
<dbReference type="SUPFAM" id="SSF53756">
    <property type="entry name" value="UDP-Glycosyltransferase/glycogen phosphorylase"/>
    <property type="match status" value="1"/>
</dbReference>
<keyword evidence="7 8" id="KW-0802">TPR repeat</keyword>
<evidence type="ECO:0000313" key="10">
    <source>
        <dbReference type="EMBL" id="RZU45247.1"/>
    </source>
</evidence>
<proteinExistence type="inferred from homology"/>
<comment type="caution">
    <text evidence="10">The sequence shown here is derived from an EMBL/GenBank/DDBJ whole genome shotgun (WGS) entry which is preliminary data.</text>
</comment>
<dbReference type="SUPFAM" id="SSF48452">
    <property type="entry name" value="TPR-like"/>
    <property type="match status" value="1"/>
</dbReference>
<dbReference type="Pfam" id="PF14559">
    <property type="entry name" value="TPR_19"/>
    <property type="match status" value="1"/>
</dbReference>
<dbReference type="RefSeq" id="WP_165391421.1">
    <property type="nucleotide sequence ID" value="NZ_SHKX01000012.1"/>
</dbReference>
<evidence type="ECO:0000313" key="11">
    <source>
        <dbReference type="Proteomes" id="UP000292423"/>
    </source>
</evidence>
<dbReference type="Proteomes" id="UP000292423">
    <property type="component" value="Unassembled WGS sequence"/>
</dbReference>
<evidence type="ECO:0000259" key="9">
    <source>
        <dbReference type="Pfam" id="PF13844"/>
    </source>
</evidence>
<dbReference type="PROSITE" id="PS50005">
    <property type="entry name" value="TPR"/>
    <property type="match status" value="2"/>
</dbReference>
<name>A0A4Q7Z4L6_9GAMM</name>
<evidence type="ECO:0000256" key="3">
    <source>
        <dbReference type="ARBA" id="ARBA00011970"/>
    </source>
</evidence>
<dbReference type="AlphaFoldDB" id="A0A4Q7Z4L6"/>
<evidence type="ECO:0000256" key="4">
    <source>
        <dbReference type="ARBA" id="ARBA00022676"/>
    </source>
</evidence>
<dbReference type="Pfam" id="PF13432">
    <property type="entry name" value="TPR_16"/>
    <property type="match status" value="1"/>
</dbReference>
<dbReference type="Pfam" id="PF13844">
    <property type="entry name" value="Glyco_transf_41"/>
    <property type="match status" value="2"/>
</dbReference>
<dbReference type="Gene3D" id="3.40.50.2000">
    <property type="entry name" value="Glycogen Phosphorylase B"/>
    <property type="match status" value="1"/>
</dbReference>